<dbReference type="EMBL" id="BMFY01000015">
    <property type="protein sequence ID" value="GGA24259.1"/>
    <property type="molecule type" value="Genomic_DNA"/>
</dbReference>
<gene>
    <name evidence="1" type="ORF">GCM10011333_29080</name>
</gene>
<accession>A0A8J2XLN5</accession>
<keyword evidence="2" id="KW-1185">Reference proteome</keyword>
<proteinExistence type="predicted"/>
<reference evidence="1" key="1">
    <citation type="journal article" date="2014" name="Int. J. Syst. Evol. Microbiol.">
        <title>Complete genome sequence of Corynebacterium casei LMG S-19264T (=DSM 44701T), isolated from a smear-ripened cheese.</title>
        <authorList>
            <consortium name="US DOE Joint Genome Institute (JGI-PGF)"/>
            <person name="Walter F."/>
            <person name="Albersmeier A."/>
            <person name="Kalinowski J."/>
            <person name="Ruckert C."/>
        </authorList>
    </citation>
    <scope>NUCLEOTIDE SEQUENCE</scope>
    <source>
        <strain evidence="1">CGMCC 1.12785</strain>
    </source>
</reference>
<dbReference type="Proteomes" id="UP000616114">
    <property type="component" value="Unassembled WGS sequence"/>
</dbReference>
<organism evidence="1 2">
    <name type="scientific">Sediminivirga luteola</name>
    <dbReference type="NCBI Taxonomy" id="1774748"/>
    <lineage>
        <taxon>Bacteria</taxon>
        <taxon>Bacillati</taxon>
        <taxon>Actinomycetota</taxon>
        <taxon>Actinomycetes</taxon>
        <taxon>Micrococcales</taxon>
        <taxon>Brevibacteriaceae</taxon>
        <taxon>Sediminivirga</taxon>
    </lineage>
</organism>
<comment type="caution">
    <text evidence="1">The sequence shown here is derived from an EMBL/GenBank/DDBJ whole genome shotgun (WGS) entry which is preliminary data.</text>
</comment>
<name>A0A8J2XLN5_9MICO</name>
<dbReference type="AlphaFoldDB" id="A0A8J2XLN5"/>
<dbReference type="RefSeq" id="WP_188551631.1">
    <property type="nucleotide sequence ID" value="NZ_BMFY01000015.1"/>
</dbReference>
<evidence type="ECO:0000313" key="1">
    <source>
        <dbReference type="EMBL" id="GGA24259.1"/>
    </source>
</evidence>
<evidence type="ECO:0000313" key="2">
    <source>
        <dbReference type="Proteomes" id="UP000616114"/>
    </source>
</evidence>
<sequence>MSTSAPKPGPRPGAADLDEEAYAARIAQLRAILDEGEADPEALAAAAEQLAALLSGLDAELGEQPGS</sequence>
<protein>
    <submittedName>
        <fullName evidence="1">Uncharacterized protein</fullName>
    </submittedName>
</protein>
<reference evidence="1" key="2">
    <citation type="submission" date="2020-09" db="EMBL/GenBank/DDBJ databases">
        <authorList>
            <person name="Sun Q."/>
            <person name="Zhou Y."/>
        </authorList>
    </citation>
    <scope>NUCLEOTIDE SEQUENCE</scope>
    <source>
        <strain evidence="1">CGMCC 1.12785</strain>
    </source>
</reference>